<organism evidence="1 2">
    <name type="scientific">Trichonephila clavipes</name>
    <name type="common">Golden silk orbweaver</name>
    <name type="synonym">Nephila clavipes</name>
    <dbReference type="NCBI Taxonomy" id="2585209"/>
    <lineage>
        <taxon>Eukaryota</taxon>
        <taxon>Metazoa</taxon>
        <taxon>Ecdysozoa</taxon>
        <taxon>Arthropoda</taxon>
        <taxon>Chelicerata</taxon>
        <taxon>Arachnida</taxon>
        <taxon>Araneae</taxon>
        <taxon>Araneomorphae</taxon>
        <taxon>Entelegynae</taxon>
        <taxon>Araneoidea</taxon>
        <taxon>Nephilidae</taxon>
        <taxon>Trichonephila</taxon>
    </lineage>
</organism>
<dbReference type="AlphaFoldDB" id="A0A8X6S9E6"/>
<sequence>MKRDGETHSQKCWGVRSSPNEYIDDQKVQARRKIALQAACETQDDSNIDGCAKDCSVPEVTVLNENQQKSEVKRKWDDGNFGVDDNTPKLKRTNSMVISSEEVTIQLVDSTNDDCDTLPISKTISVVNSEANSKYEVLGYDVSSEKLQGETKNSMEFIQLEPKNDDSKTDPEFKKETDNKLDIFPEVKIESCFESKTTFSTEDNFPTDLEMTVSTDIKNEDGFSEELVTESKPDFFSANSEILSYDMKNPDQLSDFSAELKPGDFSAELKPGDFSAGDFSAELKPGDFSAELKPGDFSAELKPGDFSAELKPGDFSAELKPGDFSAELKPGDFSAELKPGDFSAEFQRRIETWRFLEISAQN</sequence>
<comment type="caution">
    <text evidence="1">The sequence shown here is derived from an EMBL/GenBank/DDBJ whole genome shotgun (WGS) entry which is preliminary data.</text>
</comment>
<protein>
    <submittedName>
        <fullName evidence="1">Uncharacterized protein</fullName>
    </submittedName>
</protein>
<evidence type="ECO:0000313" key="2">
    <source>
        <dbReference type="Proteomes" id="UP000887159"/>
    </source>
</evidence>
<evidence type="ECO:0000313" key="1">
    <source>
        <dbReference type="EMBL" id="GFY09842.1"/>
    </source>
</evidence>
<name>A0A8X6S9E6_TRICX</name>
<dbReference type="EMBL" id="BMAU01021292">
    <property type="protein sequence ID" value="GFY09842.1"/>
    <property type="molecule type" value="Genomic_DNA"/>
</dbReference>
<dbReference type="Proteomes" id="UP000887159">
    <property type="component" value="Unassembled WGS sequence"/>
</dbReference>
<reference evidence="1" key="1">
    <citation type="submission" date="2020-08" db="EMBL/GenBank/DDBJ databases">
        <title>Multicomponent nature underlies the extraordinary mechanical properties of spider dragline silk.</title>
        <authorList>
            <person name="Kono N."/>
            <person name="Nakamura H."/>
            <person name="Mori M."/>
            <person name="Yoshida Y."/>
            <person name="Ohtoshi R."/>
            <person name="Malay A.D."/>
            <person name="Moran D.A.P."/>
            <person name="Tomita M."/>
            <person name="Numata K."/>
            <person name="Arakawa K."/>
        </authorList>
    </citation>
    <scope>NUCLEOTIDE SEQUENCE</scope>
</reference>
<gene>
    <name evidence="1" type="ORF">TNCV_3698041</name>
</gene>
<accession>A0A8X6S9E6</accession>
<keyword evidence="2" id="KW-1185">Reference proteome</keyword>
<proteinExistence type="predicted"/>